<dbReference type="SUPFAM" id="SSF69645">
    <property type="entry name" value="Arp2/3 complex subunits"/>
    <property type="match status" value="2"/>
</dbReference>
<name>A0A9P6IRX3_MORAP</name>
<comment type="function">
    <text evidence="6">Functions as actin-binding component of the Arp2/3 complex which is involved in regulation of actin polymerization and together with an activating nucleation-promoting factor (NPF) mediates the formation of branched actin networks.</text>
</comment>
<dbReference type="FunFam" id="3.30.1460.20:FF:000005">
    <property type="entry name" value="Arp2/3 complex 34 kDa subunit"/>
    <property type="match status" value="1"/>
</dbReference>
<sequence>MILLDYHNHIIQDTLKTRFNPDEKPKPVDVSFFDFDGVSYHLSTLDDNDAQLRLSIRWSCWSELVQYGANDVLKREYSAWIVEPEHGFDFSLQFNLENLGADPEELVRKVSLLKRNALAAPFERAFDAQAMAEQDDSWDPSSSQLMAIRYREGEAIYIQNQKDRVTVIFTSQFKDETDRIYAKVFFDAFVESRKKKEFQSAPQVIYSLREPPQEIRHLPGLLDSDSQGYMTFVLFPHNYPAGPVREETISRMQIFRDYVHYHIKCSKAYMHSRMRAKVSAFLKVLNRAKPEHLSAEKKLASGRAFRRP</sequence>
<dbReference type="GO" id="GO:0030041">
    <property type="term" value="P:actin filament polymerization"/>
    <property type="evidence" value="ECO:0007669"/>
    <property type="project" value="InterPro"/>
</dbReference>
<dbReference type="Gene3D" id="3.30.1460.20">
    <property type="match status" value="2"/>
</dbReference>
<keyword evidence="3 6" id="KW-0963">Cytoplasm</keyword>
<evidence type="ECO:0000313" key="8">
    <source>
        <dbReference type="Proteomes" id="UP000738359"/>
    </source>
</evidence>
<evidence type="ECO:0000256" key="5">
    <source>
        <dbReference type="ARBA" id="ARBA00023212"/>
    </source>
</evidence>
<evidence type="ECO:0000256" key="1">
    <source>
        <dbReference type="ARBA" id="ARBA00004245"/>
    </source>
</evidence>
<dbReference type="GO" id="GO:0034314">
    <property type="term" value="P:Arp2/3 complex-mediated actin nucleation"/>
    <property type="evidence" value="ECO:0007669"/>
    <property type="project" value="InterPro"/>
</dbReference>
<dbReference type="PANTHER" id="PTHR12058:SF0">
    <property type="entry name" value="ACTIN-RELATED PROTEIN 2_3 COMPLEX SUBUNIT 2"/>
    <property type="match status" value="1"/>
</dbReference>
<dbReference type="GO" id="GO:0051015">
    <property type="term" value="F:actin filament binding"/>
    <property type="evidence" value="ECO:0007669"/>
    <property type="project" value="TreeGrafter"/>
</dbReference>
<proteinExistence type="inferred from homology"/>
<keyword evidence="4 6" id="KW-0009">Actin-binding</keyword>
<evidence type="ECO:0000313" key="7">
    <source>
        <dbReference type="EMBL" id="KAF9945478.1"/>
    </source>
</evidence>
<dbReference type="Proteomes" id="UP000738359">
    <property type="component" value="Unassembled WGS sequence"/>
</dbReference>
<dbReference type="InterPro" id="IPR007188">
    <property type="entry name" value="ARPC2"/>
</dbReference>
<dbReference type="InterPro" id="IPR034666">
    <property type="entry name" value="ARPC2/4"/>
</dbReference>
<dbReference type="AlphaFoldDB" id="A0A9P6IRX3"/>
<dbReference type="GO" id="GO:0005885">
    <property type="term" value="C:Arp2/3 protein complex"/>
    <property type="evidence" value="ECO:0007669"/>
    <property type="project" value="InterPro"/>
</dbReference>
<comment type="subcellular location">
    <subcellularLocation>
        <location evidence="1 6">Cytoplasm</location>
        <location evidence="1 6">Cytoskeleton</location>
    </subcellularLocation>
</comment>
<dbReference type="Pfam" id="PF04045">
    <property type="entry name" value="P34-Arc"/>
    <property type="match status" value="1"/>
</dbReference>
<comment type="caution">
    <text evidence="7">The sequence shown here is derived from an EMBL/GenBank/DDBJ whole genome shotgun (WGS) entry which is preliminary data.</text>
</comment>
<dbReference type="PANTHER" id="PTHR12058">
    <property type="entry name" value="ARP2/3 COMPLEX 34 KDA SUBUNIT"/>
    <property type="match status" value="1"/>
</dbReference>
<comment type="similarity">
    <text evidence="2 6">Belongs to the ARPC2 family.</text>
</comment>
<organism evidence="7 8">
    <name type="scientific">Mortierella alpina</name>
    <name type="common">Oleaginous fungus</name>
    <name type="synonym">Mortierella renispora</name>
    <dbReference type="NCBI Taxonomy" id="64518"/>
    <lineage>
        <taxon>Eukaryota</taxon>
        <taxon>Fungi</taxon>
        <taxon>Fungi incertae sedis</taxon>
        <taxon>Mucoromycota</taxon>
        <taxon>Mortierellomycotina</taxon>
        <taxon>Mortierellomycetes</taxon>
        <taxon>Mortierellales</taxon>
        <taxon>Mortierellaceae</taxon>
        <taxon>Mortierella</taxon>
    </lineage>
</organism>
<evidence type="ECO:0000256" key="3">
    <source>
        <dbReference type="ARBA" id="ARBA00022490"/>
    </source>
</evidence>
<evidence type="ECO:0000256" key="2">
    <source>
        <dbReference type="ARBA" id="ARBA00007192"/>
    </source>
</evidence>
<gene>
    <name evidence="7" type="ORF">BGZ70_003788</name>
</gene>
<keyword evidence="8" id="KW-1185">Reference proteome</keyword>
<dbReference type="OrthoDB" id="148331at2759"/>
<reference evidence="7" key="1">
    <citation type="journal article" date="2020" name="Fungal Divers.">
        <title>Resolving the Mortierellaceae phylogeny through synthesis of multi-gene phylogenetics and phylogenomics.</title>
        <authorList>
            <person name="Vandepol N."/>
            <person name="Liber J."/>
            <person name="Desiro A."/>
            <person name="Na H."/>
            <person name="Kennedy M."/>
            <person name="Barry K."/>
            <person name="Grigoriev I.V."/>
            <person name="Miller A.N."/>
            <person name="O'Donnell K."/>
            <person name="Stajich J.E."/>
            <person name="Bonito G."/>
        </authorList>
    </citation>
    <scope>NUCLEOTIDE SEQUENCE</scope>
    <source>
        <strain evidence="7">CK1249</strain>
    </source>
</reference>
<protein>
    <recommendedName>
        <fullName evidence="6">Arp2/3 complex 34 kDa subunit</fullName>
    </recommendedName>
</protein>
<accession>A0A9P6IRX3</accession>
<evidence type="ECO:0000256" key="6">
    <source>
        <dbReference type="RuleBase" id="RU364015"/>
    </source>
</evidence>
<dbReference type="GO" id="GO:0005200">
    <property type="term" value="F:structural constituent of cytoskeleton"/>
    <property type="evidence" value="ECO:0007669"/>
    <property type="project" value="TreeGrafter"/>
</dbReference>
<dbReference type="EMBL" id="JAAAHY010002073">
    <property type="protein sequence ID" value="KAF9945478.1"/>
    <property type="molecule type" value="Genomic_DNA"/>
</dbReference>
<keyword evidence="5 6" id="KW-0206">Cytoskeleton</keyword>
<comment type="subunit">
    <text evidence="6">Component of the Arp2/3 complex.</text>
</comment>
<evidence type="ECO:0000256" key="4">
    <source>
        <dbReference type="ARBA" id="ARBA00023203"/>
    </source>
</evidence>